<reference evidence="1 2" key="1">
    <citation type="submission" date="2024-01" db="EMBL/GenBank/DDBJ databases">
        <authorList>
            <person name="Allen C."/>
            <person name="Tagirdzhanova G."/>
        </authorList>
    </citation>
    <scope>NUCLEOTIDE SEQUENCE [LARGE SCALE GENOMIC DNA]</scope>
</reference>
<keyword evidence="2" id="KW-1185">Reference proteome</keyword>
<evidence type="ECO:0000313" key="2">
    <source>
        <dbReference type="Proteomes" id="UP001642405"/>
    </source>
</evidence>
<evidence type="ECO:0000313" key="1">
    <source>
        <dbReference type="EMBL" id="CAK7235455.1"/>
    </source>
</evidence>
<protein>
    <submittedName>
        <fullName evidence="1">Uncharacterized protein</fullName>
    </submittedName>
</protein>
<dbReference type="EMBL" id="CAWUHB010000099">
    <property type="protein sequence ID" value="CAK7235455.1"/>
    <property type="molecule type" value="Genomic_DNA"/>
</dbReference>
<sequence>MPASMPASIPIDVPMPTGVDCRLCFLDFRPHFETAEAEDSYNVYQRRARIARLYHYMDHYRWLQRQPGRLMDYRVQVQNLWFLVRFYQGGGSPPPLRTTRWVSGGQFVEMEEVPTGEVALEFTVDTCCDVEAIWHHFICRIGRNGFYIM</sequence>
<name>A0ABP0CV66_9PEZI</name>
<accession>A0ABP0CV66</accession>
<gene>
    <name evidence="1" type="ORF">SCUCBS95973_009275</name>
</gene>
<dbReference type="Proteomes" id="UP001642405">
    <property type="component" value="Unassembled WGS sequence"/>
</dbReference>
<organism evidence="1 2">
    <name type="scientific">Sporothrix curviconia</name>
    <dbReference type="NCBI Taxonomy" id="1260050"/>
    <lineage>
        <taxon>Eukaryota</taxon>
        <taxon>Fungi</taxon>
        <taxon>Dikarya</taxon>
        <taxon>Ascomycota</taxon>
        <taxon>Pezizomycotina</taxon>
        <taxon>Sordariomycetes</taxon>
        <taxon>Sordariomycetidae</taxon>
        <taxon>Ophiostomatales</taxon>
        <taxon>Ophiostomataceae</taxon>
        <taxon>Sporothrix</taxon>
    </lineage>
</organism>
<proteinExistence type="predicted"/>
<comment type="caution">
    <text evidence="1">The sequence shown here is derived from an EMBL/GenBank/DDBJ whole genome shotgun (WGS) entry which is preliminary data.</text>
</comment>